<dbReference type="GO" id="GO:0045944">
    <property type="term" value="P:positive regulation of transcription by RNA polymerase II"/>
    <property type="evidence" value="ECO:0000318"/>
    <property type="project" value="GO_Central"/>
</dbReference>
<comment type="subcellular location">
    <subcellularLocation>
        <location evidence="1">Nucleus</location>
    </subcellularLocation>
</comment>
<dbReference type="CDD" id="cd00067">
    <property type="entry name" value="GAL4"/>
    <property type="match status" value="1"/>
</dbReference>
<dbReference type="PROSITE" id="PS50048">
    <property type="entry name" value="ZN2_CY6_FUNGAL_2"/>
    <property type="match status" value="1"/>
</dbReference>
<dbReference type="PANTHER" id="PTHR47540">
    <property type="entry name" value="THIAMINE REPRESSIBLE GENES REGULATORY PROTEIN THI5"/>
    <property type="match status" value="1"/>
</dbReference>
<dbReference type="EMBL" id="BN001308">
    <property type="protein sequence ID" value="CBF89119.1"/>
    <property type="molecule type" value="Genomic_DNA"/>
</dbReference>
<evidence type="ECO:0000256" key="8">
    <source>
        <dbReference type="SAM" id="Phobius"/>
    </source>
</evidence>
<feature type="region of interest" description="Disordered" evidence="7">
    <location>
        <begin position="100"/>
        <end position="127"/>
    </location>
</feature>
<sequence length="762" mass="84598">MKQKSNSERVRVTRACDRCKRRKIKCNNSQPCQFCIRAKARCTFDSAYTRGRKFLIPSAYHENGSPVSQRGYYPTLLPTTATSQPGTAAHQLQVQLSDNGQMQVQGSSSTSSRNSPEPPSTDRQGHYIGPASGVSFLLRVQKRLHDAISFTEPSGSIFTFGDAPLSLPDFDPSFCMMLPRDEAQKLIDRYFDFVMPTYRFLHRPTVQAWFGEFYDTLGVMNDRDRNGANAKIALLFMVFALARVYMPDNERPGPADLSARYYLAAEHQLSQEKGSIRLTSVQARLTQCYYLLSQSRINHCWSLFGTVSHLALAIGLNRERKADPSINGGGMSVIEAECRRRTFWCAYTLDAYLSAALGRPRSFHDEDIDTEFPACLEDHQLHLPQPQEQPQRGNTSPALSTMLAPLAHMKIARIISRILRELYSIRPVSDSKRLSFVQSISKELSVWRSELAWFLDADVLSASLLMPIFQRQRNVLNLTYWHSTILTHRPSMLGNLTRVQDGRSRSSKGGAGGNGSQAQVSVGSSTCIAVAAQAQESIKQCLNAAMRIVDIIDEITQNRQLLGALWITSYFAFNATIVLYIHVIQSRALPFHMYSTYLSAATRCQSHLSDIAEKGSLSERYCLVLEELRVEAMRQASQPRHTAGDGSFAPANRENIRNGYSNARTHFPASPETTFYSTALSQAQAGIPCDAQTSPHTTATSYSGSLEGSAVGFAPDTNGNEIQGLSLSRSSSDCPGWGQFTSIISSGLGNMDLFWGDEGLRL</sequence>
<dbReference type="RefSeq" id="XP_050469182.1">
    <property type="nucleotide sequence ID" value="XM_050613359.1"/>
</dbReference>
<keyword evidence="11" id="KW-1185">Reference proteome</keyword>
<evidence type="ECO:0000256" key="3">
    <source>
        <dbReference type="ARBA" id="ARBA00023015"/>
    </source>
</evidence>
<dbReference type="GO" id="GO:0006351">
    <property type="term" value="P:DNA-templated transcription"/>
    <property type="evidence" value="ECO:0007669"/>
    <property type="project" value="InterPro"/>
</dbReference>
<dbReference type="CDD" id="cd12148">
    <property type="entry name" value="fungal_TF_MHR"/>
    <property type="match status" value="1"/>
</dbReference>
<feature type="transmembrane region" description="Helical" evidence="8">
    <location>
        <begin position="561"/>
        <end position="583"/>
    </location>
</feature>
<dbReference type="SUPFAM" id="SSF57701">
    <property type="entry name" value="Zn2/Cys6 DNA-binding domain"/>
    <property type="match status" value="1"/>
</dbReference>
<organism evidence="10 11">
    <name type="scientific">Emericella nidulans (strain FGSC A4 / ATCC 38163 / CBS 112.46 / NRRL 194 / M139)</name>
    <name type="common">Aspergillus nidulans</name>
    <dbReference type="NCBI Taxonomy" id="227321"/>
    <lineage>
        <taxon>Eukaryota</taxon>
        <taxon>Fungi</taxon>
        <taxon>Dikarya</taxon>
        <taxon>Ascomycota</taxon>
        <taxon>Pezizomycotina</taxon>
        <taxon>Eurotiomycetes</taxon>
        <taxon>Eurotiomycetidae</taxon>
        <taxon>Eurotiales</taxon>
        <taxon>Aspergillaceae</taxon>
        <taxon>Aspergillus</taxon>
        <taxon>Aspergillus subgen. Nidulantes</taxon>
    </lineage>
</organism>
<dbReference type="Pfam" id="PF04082">
    <property type="entry name" value="Fungal_trans"/>
    <property type="match status" value="1"/>
</dbReference>
<feature type="domain" description="Zn(2)-C6 fungal-type" evidence="9">
    <location>
        <begin position="15"/>
        <end position="44"/>
    </location>
</feature>
<dbReference type="SMART" id="SM00906">
    <property type="entry name" value="Fungal_trans"/>
    <property type="match status" value="1"/>
</dbReference>
<dbReference type="eggNOG" id="ENOG502S0TA">
    <property type="taxonomic scope" value="Eukaryota"/>
</dbReference>
<name>C8VS35_EMENI</name>
<dbReference type="Gene3D" id="4.10.240.10">
    <property type="entry name" value="Zn(2)-C6 fungal-type DNA-binding domain"/>
    <property type="match status" value="1"/>
</dbReference>
<evidence type="ECO:0000256" key="7">
    <source>
        <dbReference type="SAM" id="MobiDB-lite"/>
    </source>
</evidence>
<dbReference type="GeneID" id="2876391"/>
<dbReference type="PROSITE" id="PS00463">
    <property type="entry name" value="ZN2_CY6_FUNGAL_1"/>
    <property type="match status" value="1"/>
</dbReference>
<dbReference type="KEGG" id="ani:ANIA_00619"/>
<dbReference type="Proteomes" id="UP000000560">
    <property type="component" value="Chromosome VIII"/>
</dbReference>
<reference evidence="11" key="2">
    <citation type="journal article" date="2009" name="Fungal Genet. Biol.">
        <title>The 2008 update of the Aspergillus nidulans genome annotation: a community effort.</title>
        <authorList>
            <person name="Wortman J.R."/>
            <person name="Gilsenan J.M."/>
            <person name="Joardar V."/>
            <person name="Deegan J."/>
            <person name="Clutterbuck J."/>
            <person name="Andersen M.R."/>
            <person name="Archer D."/>
            <person name="Bencina M."/>
            <person name="Braus G."/>
            <person name="Coutinho P."/>
            <person name="von Dohren H."/>
            <person name="Doonan J."/>
            <person name="Driessen A.J."/>
            <person name="Durek P."/>
            <person name="Espeso E."/>
            <person name="Fekete E."/>
            <person name="Flipphi M."/>
            <person name="Estrada C.G."/>
            <person name="Geysens S."/>
            <person name="Goldman G."/>
            <person name="de Groot P.W."/>
            <person name="Hansen K."/>
            <person name="Harris S.D."/>
            <person name="Heinekamp T."/>
            <person name="Helmstaedt K."/>
            <person name="Henrissat B."/>
            <person name="Hofmann G."/>
            <person name="Homan T."/>
            <person name="Horio T."/>
            <person name="Horiuchi H."/>
            <person name="James S."/>
            <person name="Jones M."/>
            <person name="Karaffa L."/>
            <person name="Karanyi Z."/>
            <person name="Kato M."/>
            <person name="Keller N."/>
            <person name="Kelly D.E."/>
            <person name="Kiel J.A."/>
            <person name="Kim J.M."/>
            <person name="van der Klei I.J."/>
            <person name="Klis F.M."/>
            <person name="Kovalchuk A."/>
            <person name="Krasevec N."/>
            <person name="Kubicek C.P."/>
            <person name="Liu B."/>
            <person name="Maccabe A."/>
            <person name="Meyer V."/>
            <person name="Mirabito P."/>
            <person name="Miskei M."/>
            <person name="Mos M."/>
            <person name="Mullins J."/>
            <person name="Nelson D.R."/>
            <person name="Nielsen J."/>
            <person name="Oakley B.R."/>
            <person name="Osmani S.A."/>
            <person name="Pakula T."/>
            <person name="Paszewski A."/>
            <person name="Paulsen I."/>
            <person name="Pilsyk S."/>
            <person name="Pocsi I."/>
            <person name="Punt P.J."/>
            <person name="Ram A.F."/>
            <person name="Ren Q."/>
            <person name="Robellet X."/>
            <person name="Robson G."/>
            <person name="Seiboth B."/>
            <person name="van Solingen P."/>
            <person name="Specht T."/>
            <person name="Sun J."/>
            <person name="Taheri-Talesh N."/>
            <person name="Takeshita N."/>
            <person name="Ussery D."/>
            <person name="vanKuyk P.A."/>
            <person name="Visser H."/>
            <person name="van de Vondervoort P.J."/>
            <person name="de Vries R.P."/>
            <person name="Walton J."/>
            <person name="Xiang X."/>
            <person name="Xiong Y."/>
            <person name="Zeng A.P."/>
            <person name="Brandt B.W."/>
            <person name="Cornell M.J."/>
            <person name="van den Hondel C.A."/>
            <person name="Visser J."/>
            <person name="Oliver S.G."/>
            <person name="Turner G."/>
        </authorList>
    </citation>
    <scope>GENOME REANNOTATION</scope>
    <source>
        <strain evidence="11">FGSC A4 / ATCC 38163 / CBS 112.46 / NRRL 194 / M139</strain>
    </source>
</reference>
<keyword evidence="5" id="KW-0804">Transcription</keyword>
<keyword evidence="6" id="KW-0539">Nucleus</keyword>
<dbReference type="OMA" id="KWASPPE"/>
<dbReference type="SMART" id="SM00066">
    <property type="entry name" value="GAL4"/>
    <property type="match status" value="1"/>
</dbReference>
<evidence type="ECO:0000259" key="9">
    <source>
        <dbReference type="PROSITE" id="PS50048"/>
    </source>
</evidence>
<dbReference type="GO" id="GO:0003677">
    <property type="term" value="F:DNA binding"/>
    <property type="evidence" value="ECO:0007669"/>
    <property type="project" value="UniProtKB-KW"/>
</dbReference>
<dbReference type="OrthoDB" id="2579025at2759"/>
<dbReference type="GO" id="GO:0000981">
    <property type="term" value="F:DNA-binding transcription factor activity, RNA polymerase II-specific"/>
    <property type="evidence" value="ECO:0007669"/>
    <property type="project" value="InterPro"/>
</dbReference>
<dbReference type="VEuPathDB" id="FungiDB:AN0619"/>
<dbReference type="GO" id="GO:0005634">
    <property type="term" value="C:nucleus"/>
    <property type="evidence" value="ECO:0000318"/>
    <property type="project" value="GO_Central"/>
</dbReference>
<evidence type="ECO:0000313" key="10">
    <source>
        <dbReference type="EMBL" id="CBF89119.1"/>
    </source>
</evidence>
<keyword evidence="8" id="KW-1133">Transmembrane helix</keyword>
<evidence type="ECO:0000313" key="11">
    <source>
        <dbReference type="Proteomes" id="UP000000560"/>
    </source>
</evidence>
<dbReference type="PANTHER" id="PTHR47540:SF3">
    <property type="entry name" value="ZN(II)2CYS6 TRANSCRIPTION FACTOR (EUROFUNG)"/>
    <property type="match status" value="1"/>
</dbReference>
<gene>
    <name evidence="10" type="ORF">ANIA_00619</name>
</gene>
<dbReference type="InParanoid" id="C8VS35"/>
<evidence type="ECO:0000256" key="5">
    <source>
        <dbReference type="ARBA" id="ARBA00023163"/>
    </source>
</evidence>
<keyword evidence="3" id="KW-0805">Transcription regulation</keyword>
<dbReference type="InterPro" id="IPR001138">
    <property type="entry name" value="Zn2Cys6_DnaBD"/>
</dbReference>
<evidence type="ECO:0000256" key="4">
    <source>
        <dbReference type="ARBA" id="ARBA00023125"/>
    </source>
</evidence>
<protein>
    <submittedName>
        <fullName evidence="10">Zn(II)2Cys6 transcription factor (Eurofung)</fullName>
    </submittedName>
</protein>
<proteinExistence type="predicted"/>
<dbReference type="Pfam" id="PF00172">
    <property type="entry name" value="Zn_clus"/>
    <property type="match status" value="1"/>
</dbReference>
<dbReference type="GO" id="GO:0008270">
    <property type="term" value="F:zinc ion binding"/>
    <property type="evidence" value="ECO:0007669"/>
    <property type="project" value="InterPro"/>
</dbReference>
<keyword evidence="8" id="KW-0472">Membrane</keyword>
<reference evidence="11" key="1">
    <citation type="journal article" date="2005" name="Nature">
        <title>Sequencing of Aspergillus nidulans and comparative analysis with A. fumigatus and A. oryzae.</title>
        <authorList>
            <person name="Galagan J.E."/>
            <person name="Calvo S.E."/>
            <person name="Cuomo C."/>
            <person name="Ma L.J."/>
            <person name="Wortman J.R."/>
            <person name="Batzoglou S."/>
            <person name="Lee S.I."/>
            <person name="Basturkmen M."/>
            <person name="Spevak C.C."/>
            <person name="Clutterbuck J."/>
            <person name="Kapitonov V."/>
            <person name="Jurka J."/>
            <person name="Scazzocchio C."/>
            <person name="Farman M."/>
            <person name="Butler J."/>
            <person name="Purcell S."/>
            <person name="Harris S."/>
            <person name="Braus G.H."/>
            <person name="Draht O."/>
            <person name="Busch S."/>
            <person name="D'Enfert C."/>
            <person name="Bouchier C."/>
            <person name="Goldman G.H."/>
            <person name="Bell-Pedersen D."/>
            <person name="Griffiths-Jones S."/>
            <person name="Doonan J.H."/>
            <person name="Yu J."/>
            <person name="Vienken K."/>
            <person name="Pain A."/>
            <person name="Freitag M."/>
            <person name="Selker E.U."/>
            <person name="Archer D.B."/>
            <person name="Penalva M.A."/>
            <person name="Oakley B.R."/>
            <person name="Momany M."/>
            <person name="Tanaka T."/>
            <person name="Kumagai T."/>
            <person name="Asai K."/>
            <person name="Machida M."/>
            <person name="Nierman W.C."/>
            <person name="Denning D.W."/>
            <person name="Caddick M."/>
            <person name="Hynes M."/>
            <person name="Paoletti M."/>
            <person name="Fischer R."/>
            <person name="Miller B."/>
            <person name="Dyer P."/>
            <person name="Sachs M.S."/>
            <person name="Osmani S.A."/>
            <person name="Birren B.W."/>
        </authorList>
    </citation>
    <scope>NUCLEOTIDE SEQUENCE [LARGE SCALE GENOMIC DNA]</scope>
    <source>
        <strain evidence="11">FGSC A4 / ATCC 38163 / CBS 112.46 / NRRL 194 / M139</strain>
    </source>
</reference>
<keyword evidence="2" id="KW-0479">Metal-binding</keyword>
<keyword evidence="4" id="KW-0238">DNA-binding</keyword>
<dbReference type="InterPro" id="IPR007219">
    <property type="entry name" value="XnlR_reg_dom"/>
</dbReference>
<dbReference type="InterPro" id="IPR036864">
    <property type="entry name" value="Zn2-C6_fun-type_DNA-bd_sf"/>
</dbReference>
<dbReference type="InterPro" id="IPR051711">
    <property type="entry name" value="Stress_Response_Reg"/>
</dbReference>
<keyword evidence="8" id="KW-0812">Transmembrane</keyword>
<evidence type="ECO:0000256" key="2">
    <source>
        <dbReference type="ARBA" id="ARBA00022723"/>
    </source>
</evidence>
<evidence type="ECO:0000256" key="1">
    <source>
        <dbReference type="ARBA" id="ARBA00004123"/>
    </source>
</evidence>
<dbReference type="HOGENOM" id="CLU_009239_0_1_1"/>
<dbReference type="AlphaFoldDB" id="C8VS35"/>
<evidence type="ECO:0000256" key="6">
    <source>
        <dbReference type="ARBA" id="ARBA00023242"/>
    </source>
</evidence>
<accession>C8VS35</accession>